<comment type="similarity">
    <text evidence="2">Belongs to the relA/spoT family.</text>
</comment>
<dbReference type="SUPFAM" id="SSF109604">
    <property type="entry name" value="HD-domain/PDEase-like"/>
    <property type="match status" value="1"/>
</dbReference>
<dbReference type="PANTHER" id="PTHR21262">
    <property type="entry name" value="GUANOSINE-3',5'-BIS DIPHOSPHATE 3'-PYROPHOSPHOHYDROLASE"/>
    <property type="match status" value="1"/>
</dbReference>
<dbReference type="PROSITE" id="PS51831">
    <property type="entry name" value="HD"/>
    <property type="match status" value="1"/>
</dbReference>
<evidence type="ECO:0000259" key="4">
    <source>
        <dbReference type="PROSITE" id="PS51831"/>
    </source>
</evidence>
<evidence type="ECO:0000259" key="5">
    <source>
        <dbReference type="PROSITE" id="PS51880"/>
    </source>
</evidence>
<dbReference type="EMBL" id="CP040004">
    <property type="protein sequence ID" value="QCT42338.1"/>
    <property type="molecule type" value="Genomic_DNA"/>
</dbReference>
<keyword evidence="6" id="KW-0378">Hydrolase</keyword>
<evidence type="ECO:0000313" key="7">
    <source>
        <dbReference type="Proteomes" id="UP000310639"/>
    </source>
</evidence>
<dbReference type="InterPro" id="IPR043519">
    <property type="entry name" value="NT_sf"/>
</dbReference>
<dbReference type="CDD" id="cd05399">
    <property type="entry name" value="NT_Rel-Spo_like"/>
    <property type="match status" value="1"/>
</dbReference>
<dbReference type="Gene3D" id="3.10.20.30">
    <property type="match status" value="1"/>
</dbReference>
<evidence type="ECO:0000256" key="3">
    <source>
        <dbReference type="SAM" id="Coils"/>
    </source>
</evidence>
<sequence>MTREELLATAGQKYDEVPVLVLASAIDYATEKHAGQKRKSGEPYINHPLAVAEILIEWGMDIDTVVAGVLHDTVEDTDATLDELESLFGRDVAFLVDGVTKVSQARAGMRSLDSYLPHTKDNLTKLMIAVGEDVRVIIIKLADRLHNMRTLQFMSPEKQKKIARETIEVFAPLADRLNMGRVRVQLEELSFKYLMPKDFHRTKSLMDSRLKKSQRKLDRVRREVEARLKEEKLVFQMDGRVKSVYSLFKKLDKVGDIDKIYDLIALRVIVDDLSTGYLVLGILHDMYQPMYERIKDYVANPKPNGYQSLHTTVQTPSGQIVEFQIRTKEMHEYAERGLAASFHYNEQKLTDAYKKGRMGAMPADLSWIRDLQEAAALAGEGKRFDSDKFRMKLFSDRIFVYSPKGDIYDLPRGAFPLDYAYRIHSDIAAHASGFKINGVMKPFTYHLRHGDTIEVLTKKSAHPKPDWRELIITPHAKDKLRLQLSRSGGILQQLTGGVSSLFRHR</sequence>
<dbReference type="InterPro" id="IPR033655">
    <property type="entry name" value="TGS_RelA/SpoT"/>
</dbReference>
<organism evidence="6 7">
    <name type="scientific">Candidatus Nanosynbacter featherlites</name>
    <dbReference type="NCBI Taxonomy" id="2572088"/>
    <lineage>
        <taxon>Bacteria</taxon>
        <taxon>Candidatus Saccharimonadota</taxon>
        <taxon>Candidatus Saccharimonadia</taxon>
        <taxon>Candidatus Nanosynbacterales</taxon>
        <taxon>Candidatus Nanosynbacteraceae</taxon>
        <taxon>Candidatus Nanosynbacter</taxon>
    </lineage>
</organism>
<dbReference type="InterPro" id="IPR012676">
    <property type="entry name" value="TGS-like"/>
</dbReference>
<dbReference type="PROSITE" id="PS51880">
    <property type="entry name" value="TGS"/>
    <property type="match status" value="1"/>
</dbReference>
<keyword evidence="3" id="KW-0175">Coiled coil</keyword>
<dbReference type="GO" id="GO:0015969">
    <property type="term" value="P:guanosine tetraphosphate metabolic process"/>
    <property type="evidence" value="ECO:0007669"/>
    <property type="project" value="InterPro"/>
</dbReference>
<dbReference type="CDD" id="cd00077">
    <property type="entry name" value="HDc"/>
    <property type="match status" value="1"/>
</dbReference>
<evidence type="ECO:0000256" key="2">
    <source>
        <dbReference type="RuleBase" id="RU003847"/>
    </source>
</evidence>
<dbReference type="Gene3D" id="3.30.460.10">
    <property type="entry name" value="Beta Polymerase, domain 2"/>
    <property type="match status" value="1"/>
</dbReference>
<dbReference type="NCBIfam" id="TIGR00691">
    <property type="entry name" value="spoT_relA"/>
    <property type="match status" value="1"/>
</dbReference>
<dbReference type="CDD" id="cd01668">
    <property type="entry name" value="TGS_RSH"/>
    <property type="match status" value="1"/>
</dbReference>
<feature type="domain" description="TGS" evidence="5">
    <location>
        <begin position="396"/>
        <end position="457"/>
    </location>
</feature>
<dbReference type="InterPro" id="IPR012675">
    <property type="entry name" value="Beta-grasp_dom_sf"/>
</dbReference>
<dbReference type="RefSeq" id="WP_138079194.1">
    <property type="nucleotide sequence ID" value="NZ_CP040004.1"/>
</dbReference>
<evidence type="ECO:0000256" key="1">
    <source>
        <dbReference type="ARBA" id="ARBA00025704"/>
    </source>
</evidence>
<comment type="function">
    <text evidence="2">In eubacteria ppGpp (guanosine 3'-diphosphate 5'-diphosphate) is a mediator of the stringent response that coordinates a variety of cellular activities in response to changes in nutritional abundance.</text>
</comment>
<dbReference type="KEGG" id="nft:FBF37_02555"/>
<name>A0A4P9A3F3_9BACT</name>
<dbReference type="Pfam" id="PF13328">
    <property type="entry name" value="HD_4"/>
    <property type="match status" value="1"/>
</dbReference>
<dbReference type="SMART" id="SM00954">
    <property type="entry name" value="RelA_SpoT"/>
    <property type="match status" value="1"/>
</dbReference>
<reference evidence="6 7" key="1">
    <citation type="submission" date="2019-04" db="EMBL/GenBank/DDBJ databases">
        <title>Saccharibacteria TM7 genomes.</title>
        <authorList>
            <person name="Bor B."/>
            <person name="He X."/>
            <person name="Chen T."/>
            <person name="Dewhirst F.E."/>
        </authorList>
    </citation>
    <scope>NUCLEOTIDE SEQUENCE [LARGE SCALE GENOMIC DNA]</scope>
    <source>
        <strain evidence="6 7">BB001</strain>
    </source>
</reference>
<dbReference type="OrthoDB" id="9805041at2"/>
<dbReference type="InterPro" id="IPR004095">
    <property type="entry name" value="TGS"/>
</dbReference>
<comment type="pathway">
    <text evidence="1">Purine metabolism.</text>
</comment>
<dbReference type="SMART" id="SM00471">
    <property type="entry name" value="HDc"/>
    <property type="match status" value="1"/>
</dbReference>
<dbReference type="SUPFAM" id="SSF81271">
    <property type="entry name" value="TGS-like"/>
    <property type="match status" value="1"/>
</dbReference>
<dbReference type="FunFam" id="1.10.3210.10:FF:000001">
    <property type="entry name" value="GTP pyrophosphokinase RelA"/>
    <property type="match status" value="1"/>
</dbReference>
<dbReference type="Gene3D" id="1.10.3210.10">
    <property type="entry name" value="Hypothetical protein af1432"/>
    <property type="match status" value="1"/>
</dbReference>
<keyword evidence="7" id="KW-1185">Reference proteome</keyword>
<dbReference type="InterPro" id="IPR003607">
    <property type="entry name" value="HD/PDEase_dom"/>
</dbReference>
<dbReference type="FunFam" id="3.10.20.30:FF:000002">
    <property type="entry name" value="GTP pyrophosphokinase (RelA/SpoT)"/>
    <property type="match status" value="1"/>
</dbReference>
<proteinExistence type="inferred from homology"/>
<accession>A0A4P9A3F3</accession>
<protein>
    <submittedName>
        <fullName evidence="6">Bifunctional (P)ppGpp synthetase/guanosine-3',5'-bis(Diphosphate) 3'-pyrophosphohydrolase</fullName>
    </submittedName>
</protein>
<dbReference type="Proteomes" id="UP000310639">
    <property type="component" value="Chromosome"/>
</dbReference>
<dbReference type="GO" id="GO:0016787">
    <property type="term" value="F:hydrolase activity"/>
    <property type="evidence" value="ECO:0007669"/>
    <property type="project" value="UniProtKB-KW"/>
</dbReference>
<dbReference type="InterPro" id="IPR007685">
    <property type="entry name" value="RelA_SpoT"/>
</dbReference>
<dbReference type="PANTHER" id="PTHR21262:SF31">
    <property type="entry name" value="GTP PYROPHOSPHOKINASE"/>
    <property type="match status" value="1"/>
</dbReference>
<dbReference type="InterPro" id="IPR004811">
    <property type="entry name" value="RelA/Spo_fam"/>
</dbReference>
<gene>
    <name evidence="6" type="ORF">FBF37_02555</name>
</gene>
<feature type="coiled-coil region" evidence="3">
    <location>
        <begin position="203"/>
        <end position="230"/>
    </location>
</feature>
<dbReference type="Pfam" id="PF04607">
    <property type="entry name" value="RelA_SpoT"/>
    <property type="match status" value="1"/>
</dbReference>
<dbReference type="InterPro" id="IPR006674">
    <property type="entry name" value="HD_domain"/>
</dbReference>
<dbReference type="AlphaFoldDB" id="A0A4P9A3F3"/>
<dbReference type="SUPFAM" id="SSF81301">
    <property type="entry name" value="Nucleotidyltransferase"/>
    <property type="match status" value="1"/>
</dbReference>
<feature type="domain" description="HD" evidence="4">
    <location>
        <begin position="44"/>
        <end position="148"/>
    </location>
</feature>
<dbReference type="Pfam" id="PF02824">
    <property type="entry name" value="TGS"/>
    <property type="match status" value="1"/>
</dbReference>
<evidence type="ECO:0000313" key="6">
    <source>
        <dbReference type="EMBL" id="QCT42338.1"/>
    </source>
</evidence>